<evidence type="ECO:0000256" key="7">
    <source>
        <dbReference type="PIRSR" id="PIRSR000185-3"/>
    </source>
</evidence>
<dbReference type="PROSITE" id="PS00074">
    <property type="entry name" value="GLFV_DEHYDROGENASE"/>
    <property type="match status" value="1"/>
</dbReference>
<keyword evidence="11" id="KW-1185">Reference proteome</keyword>
<dbReference type="InterPro" id="IPR006096">
    <property type="entry name" value="Glu/Leu/Phe/Val/Trp_DH_C"/>
</dbReference>
<dbReference type="GO" id="GO:0006538">
    <property type="term" value="P:L-glutamate catabolic process"/>
    <property type="evidence" value="ECO:0007669"/>
    <property type="project" value="TreeGrafter"/>
</dbReference>
<evidence type="ECO:0000256" key="1">
    <source>
        <dbReference type="ARBA" id="ARBA00006382"/>
    </source>
</evidence>
<dbReference type="SUPFAM" id="SSF51735">
    <property type="entry name" value="NAD(P)-binding Rossmann-fold domains"/>
    <property type="match status" value="1"/>
</dbReference>
<evidence type="ECO:0000259" key="9">
    <source>
        <dbReference type="SMART" id="SM00839"/>
    </source>
</evidence>
<gene>
    <name evidence="10" type="ORF">E2N92_13145</name>
</gene>
<feature type="domain" description="Glutamate/phenylalanine/leucine/valine/L-tryptophan dehydrogenase C-terminal" evidence="9">
    <location>
        <begin position="182"/>
        <end position="413"/>
    </location>
</feature>
<evidence type="ECO:0000313" key="11">
    <source>
        <dbReference type="Proteomes" id="UP000826709"/>
    </source>
</evidence>
<keyword evidence="6" id="KW-0520">NAD</keyword>
<evidence type="ECO:0000256" key="6">
    <source>
        <dbReference type="PIRSR" id="PIRSR000185-2"/>
    </source>
</evidence>
<evidence type="ECO:0000256" key="5">
    <source>
        <dbReference type="PIRSR" id="PIRSR000185-1"/>
    </source>
</evidence>
<dbReference type="InterPro" id="IPR006097">
    <property type="entry name" value="Glu/Leu/Phe/Val/Trp_DH_dimer"/>
</dbReference>
<dbReference type="KEGG" id="mfk:E2N92_13145"/>
<comment type="similarity">
    <text evidence="1 4 8">Belongs to the Glu/Leu/Phe/Val dehydrogenases family.</text>
</comment>
<dbReference type="SMART" id="SM00839">
    <property type="entry name" value="ELFV_dehydrog"/>
    <property type="match status" value="1"/>
</dbReference>
<dbReference type="PANTHER" id="PTHR11606">
    <property type="entry name" value="GLUTAMATE DEHYDROGENASE"/>
    <property type="match status" value="1"/>
</dbReference>
<dbReference type="PIRSF" id="PIRSF000185">
    <property type="entry name" value="Glu_DH"/>
    <property type="match status" value="1"/>
</dbReference>
<dbReference type="AlphaFoldDB" id="A0A8G1A572"/>
<evidence type="ECO:0000313" key="10">
    <source>
        <dbReference type="EMBL" id="QYZ80307.1"/>
    </source>
</evidence>
<reference evidence="10" key="1">
    <citation type="journal article" date="2005" name="Int. J. Syst. Evol. Microbiol.">
        <title>Methanofollis formosanus sp. nov., isolated from a fish pond.</title>
        <authorList>
            <person name="Wu S.Y."/>
            <person name="Chen S.C."/>
            <person name="Lai M.C."/>
        </authorList>
    </citation>
    <scope>NUCLEOTIDE SEQUENCE</scope>
    <source>
        <strain evidence="10">ML15</strain>
    </source>
</reference>
<dbReference type="FunFam" id="3.40.50.10860:FF:000003">
    <property type="entry name" value="Glutamate dehydrogenase"/>
    <property type="match status" value="1"/>
</dbReference>
<dbReference type="OrthoDB" id="6425at2157"/>
<evidence type="ECO:0000256" key="4">
    <source>
        <dbReference type="PIRNR" id="PIRNR000185"/>
    </source>
</evidence>
<keyword evidence="3 4" id="KW-0560">Oxidoreductase</keyword>
<dbReference type="Pfam" id="PF02812">
    <property type="entry name" value="ELFV_dehydrog_N"/>
    <property type="match status" value="1"/>
</dbReference>
<sequence>MSTTGLLETIIRHVCTCVADLGLDAETEAALTMPMRELHVSIPVRMDSGKIRVFEGFRVQFNDARGPTKGGIRYHPDESLESIRGLAAIMTWKCALLGLPLGGAKGGVVCNPKELSEAELERLSRAYIRAVSRFIGPDEDIPAPDVYTNARVMAWMMDEYSRIAGRNAFGAITGKPLSVWGSEGRVDATARGGWYVVEEAAKDAGIDLARATVAVQGFGNVGSHAARLASILTGAKVVAVSDSQGGVMNREGLDINRLIEHKHATGGVAGFPGGRKVSSADLLTLDVDLLIPAALENAVTQENAGEVRAGIVAEFANGPVAVAAESALEENGVLLLPDILCNGGGVVVSYFEMVQNATLDHWDEAEVDRRLRKQMKDTYHSVHEKALISGTSLRRAAYSIAVTNTLDAMRTRGWV</sequence>
<dbReference type="PANTHER" id="PTHR11606:SF13">
    <property type="entry name" value="GLUTAMATE DEHYDROGENASE 1, MITOCHONDRIAL"/>
    <property type="match status" value="1"/>
</dbReference>
<dbReference type="SUPFAM" id="SSF53223">
    <property type="entry name" value="Aminoacid dehydrogenase-like, N-terminal domain"/>
    <property type="match status" value="1"/>
</dbReference>
<keyword evidence="6" id="KW-0547">Nucleotide-binding</keyword>
<protein>
    <recommendedName>
        <fullName evidence="4">Glutamate dehydrogenase</fullName>
    </recommendedName>
</protein>
<evidence type="ECO:0000256" key="3">
    <source>
        <dbReference type="ARBA" id="ARBA00023002"/>
    </source>
</evidence>
<dbReference type="Gene3D" id="3.40.50.720">
    <property type="entry name" value="NAD(P)-binding Rossmann-like Domain"/>
    <property type="match status" value="1"/>
</dbReference>
<dbReference type="InterPro" id="IPR014362">
    <property type="entry name" value="Glu_DH"/>
</dbReference>
<dbReference type="EMBL" id="CP037968">
    <property type="protein sequence ID" value="QYZ80307.1"/>
    <property type="molecule type" value="Genomic_DNA"/>
</dbReference>
<dbReference type="InterPro" id="IPR046346">
    <property type="entry name" value="Aminoacid_DH-like_N_sf"/>
</dbReference>
<reference evidence="10" key="2">
    <citation type="submission" date="2019-03" db="EMBL/GenBank/DDBJ databases">
        <authorList>
            <person name="Chen S.-C."/>
            <person name="Wu S.-Y."/>
            <person name="Lai M.-C."/>
        </authorList>
    </citation>
    <scope>NUCLEOTIDE SEQUENCE</scope>
    <source>
        <strain evidence="10">ML15</strain>
    </source>
</reference>
<dbReference type="RefSeq" id="WP_220681617.1">
    <property type="nucleotide sequence ID" value="NZ_CP037968.1"/>
</dbReference>
<feature type="site" description="Important for catalysis" evidence="7">
    <location>
        <position position="145"/>
    </location>
</feature>
<evidence type="ECO:0000256" key="8">
    <source>
        <dbReference type="RuleBase" id="RU004417"/>
    </source>
</evidence>
<feature type="binding site" evidence="6">
    <location>
        <position position="349"/>
    </location>
    <ligand>
        <name>substrate</name>
    </ligand>
</feature>
<feature type="binding site" evidence="6">
    <location>
        <position position="69"/>
    </location>
    <ligand>
        <name>substrate</name>
    </ligand>
</feature>
<dbReference type="Gene3D" id="3.40.50.10860">
    <property type="entry name" value="Leucine Dehydrogenase, chain A, domain 1"/>
    <property type="match status" value="1"/>
</dbReference>
<accession>A0A8G1A572</accession>
<feature type="binding site" evidence="6">
    <location>
        <position position="220"/>
    </location>
    <ligand>
        <name>NAD(+)</name>
        <dbReference type="ChEBI" id="CHEBI:57540"/>
    </ligand>
</feature>
<feature type="binding site" evidence="6">
    <location>
        <position position="189"/>
    </location>
    <ligand>
        <name>NAD(+)</name>
        <dbReference type="ChEBI" id="CHEBI:57540"/>
    </ligand>
</feature>
<evidence type="ECO:0000256" key="2">
    <source>
        <dbReference type="ARBA" id="ARBA00011643"/>
    </source>
</evidence>
<dbReference type="Pfam" id="PF00208">
    <property type="entry name" value="ELFV_dehydrog"/>
    <property type="match status" value="1"/>
</dbReference>
<feature type="binding site" evidence="6">
    <location>
        <position position="93"/>
    </location>
    <ligand>
        <name>substrate</name>
    </ligand>
</feature>
<dbReference type="CDD" id="cd01076">
    <property type="entry name" value="NAD_bind_1_Glu_DH"/>
    <property type="match status" value="1"/>
</dbReference>
<dbReference type="InterPro" id="IPR033922">
    <property type="entry name" value="NAD_bind_Glu_DH"/>
</dbReference>
<dbReference type="InterPro" id="IPR006095">
    <property type="entry name" value="Glu/Leu/Phe/Val/Trp_DH"/>
</dbReference>
<dbReference type="GO" id="GO:0000166">
    <property type="term" value="F:nucleotide binding"/>
    <property type="evidence" value="ECO:0007669"/>
    <property type="project" value="UniProtKB-KW"/>
</dbReference>
<dbReference type="InterPro" id="IPR036291">
    <property type="entry name" value="NAD(P)-bd_dom_sf"/>
</dbReference>
<comment type="subunit">
    <text evidence="2">Homohexamer.</text>
</comment>
<dbReference type="GO" id="GO:0004352">
    <property type="term" value="F:glutamate dehydrogenase (NAD+) activity"/>
    <property type="evidence" value="ECO:0007669"/>
    <property type="project" value="TreeGrafter"/>
</dbReference>
<proteinExistence type="inferred from homology"/>
<name>A0A8G1A572_9EURY</name>
<dbReference type="PRINTS" id="PR00082">
    <property type="entry name" value="GLFDHDRGNASE"/>
</dbReference>
<organism evidence="10 11">
    <name type="scientific">Methanofollis formosanus</name>
    <dbReference type="NCBI Taxonomy" id="299308"/>
    <lineage>
        <taxon>Archaea</taxon>
        <taxon>Methanobacteriati</taxon>
        <taxon>Methanobacteriota</taxon>
        <taxon>Stenosarchaea group</taxon>
        <taxon>Methanomicrobia</taxon>
        <taxon>Methanomicrobiales</taxon>
        <taxon>Methanomicrobiaceae</taxon>
        <taxon>Methanofollis</taxon>
    </lineage>
</organism>
<feature type="active site" description="Proton donor" evidence="5">
    <location>
        <position position="105"/>
    </location>
</feature>
<dbReference type="Proteomes" id="UP000826709">
    <property type="component" value="Chromosome"/>
</dbReference>
<dbReference type="InterPro" id="IPR033524">
    <property type="entry name" value="Glu/Leu/Phe/Val_DH_AS"/>
</dbReference>